<name>A0AAV4K2Z2_9GAST</name>
<comment type="caution">
    <text evidence="2">The sequence shown here is derived from an EMBL/GenBank/DDBJ whole genome shotgun (WGS) entry which is preliminary data.</text>
</comment>
<dbReference type="Proteomes" id="UP000762676">
    <property type="component" value="Unassembled WGS sequence"/>
</dbReference>
<keyword evidence="3" id="KW-1185">Reference proteome</keyword>
<sequence>MRKDGIQTRKRKPKGSSSSSSGSKKSSSKSFESIGSADDRKPLMTSRPSPDDALAHLKLPSSSILGTSDSHISTPGGGVLGDKVRGSANLTSLNSQRHADHLHLPPSSLSHHAYLSSTDDRKQLGHTRSRVNGGGHDQDQPRGHHLGQPVDSQSNSNHSISTSGSTTNNNNNNNNSSSSNTTLGVHQHLQQQQQQSPHESEHSHHNFLHASGVTSLSDPFGSMTSSKALSLGSRSSAYGLMATSQLYGQIPASLSPLSHVSRCF</sequence>
<reference evidence="2 3" key="1">
    <citation type="journal article" date="2021" name="Elife">
        <title>Chloroplast acquisition without the gene transfer in kleptoplastic sea slugs, Plakobranchus ocellatus.</title>
        <authorList>
            <person name="Maeda T."/>
            <person name="Takahashi S."/>
            <person name="Yoshida T."/>
            <person name="Shimamura S."/>
            <person name="Takaki Y."/>
            <person name="Nagai Y."/>
            <person name="Toyoda A."/>
            <person name="Suzuki Y."/>
            <person name="Arimoto A."/>
            <person name="Ishii H."/>
            <person name="Satoh N."/>
            <person name="Nishiyama T."/>
            <person name="Hasebe M."/>
            <person name="Maruyama T."/>
            <person name="Minagawa J."/>
            <person name="Obokata J."/>
            <person name="Shigenobu S."/>
        </authorList>
    </citation>
    <scope>NUCLEOTIDE SEQUENCE [LARGE SCALE GENOMIC DNA]</scope>
</reference>
<protein>
    <submittedName>
        <fullName evidence="2">Uncharacterized protein</fullName>
    </submittedName>
</protein>
<gene>
    <name evidence="2" type="ORF">ElyMa_005280700</name>
</gene>
<evidence type="ECO:0000313" key="2">
    <source>
        <dbReference type="EMBL" id="GFS27552.1"/>
    </source>
</evidence>
<dbReference type="EMBL" id="BMAT01010532">
    <property type="protein sequence ID" value="GFS27552.1"/>
    <property type="molecule type" value="Genomic_DNA"/>
</dbReference>
<feature type="compositionally biased region" description="Low complexity" evidence="1">
    <location>
        <begin position="152"/>
        <end position="197"/>
    </location>
</feature>
<dbReference type="AlphaFoldDB" id="A0AAV4K2Z2"/>
<organism evidence="2 3">
    <name type="scientific">Elysia marginata</name>
    <dbReference type="NCBI Taxonomy" id="1093978"/>
    <lineage>
        <taxon>Eukaryota</taxon>
        <taxon>Metazoa</taxon>
        <taxon>Spiralia</taxon>
        <taxon>Lophotrochozoa</taxon>
        <taxon>Mollusca</taxon>
        <taxon>Gastropoda</taxon>
        <taxon>Heterobranchia</taxon>
        <taxon>Euthyneura</taxon>
        <taxon>Panpulmonata</taxon>
        <taxon>Sacoglossa</taxon>
        <taxon>Placobranchoidea</taxon>
        <taxon>Plakobranchidae</taxon>
        <taxon>Elysia</taxon>
    </lineage>
</organism>
<feature type="region of interest" description="Disordered" evidence="1">
    <location>
        <begin position="1"/>
        <end position="85"/>
    </location>
</feature>
<feature type="region of interest" description="Disordered" evidence="1">
    <location>
        <begin position="118"/>
        <end position="204"/>
    </location>
</feature>
<feature type="compositionally biased region" description="Low complexity" evidence="1">
    <location>
        <begin position="15"/>
        <end position="30"/>
    </location>
</feature>
<evidence type="ECO:0000256" key="1">
    <source>
        <dbReference type="SAM" id="MobiDB-lite"/>
    </source>
</evidence>
<proteinExistence type="predicted"/>
<accession>A0AAV4K2Z2</accession>
<evidence type="ECO:0000313" key="3">
    <source>
        <dbReference type="Proteomes" id="UP000762676"/>
    </source>
</evidence>
<feature type="compositionally biased region" description="Polar residues" evidence="1">
    <location>
        <begin position="60"/>
        <end position="73"/>
    </location>
</feature>